<accession>A0AAN7V2L7</accession>
<keyword evidence="3" id="KW-1185">Reference proteome</keyword>
<reference evidence="2 3" key="1">
    <citation type="submission" date="2023-10" db="EMBL/GenBank/DDBJ databases">
        <title>Draft genome sequence of Xylaria bambusicola isolate GMP-LS, the root and basal stem rot pathogen of sugarcane in Indonesia.</title>
        <authorList>
            <person name="Selvaraj P."/>
            <person name="Muralishankar V."/>
            <person name="Muruganantham S."/>
            <person name="Sp S."/>
            <person name="Haryani S."/>
            <person name="Lau K.J.X."/>
            <person name="Naqvi N.I."/>
        </authorList>
    </citation>
    <scope>NUCLEOTIDE SEQUENCE [LARGE SCALE GENOMIC DNA]</scope>
    <source>
        <strain evidence="2">GMP-LS</strain>
    </source>
</reference>
<dbReference type="InterPro" id="IPR011990">
    <property type="entry name" value="TPR-like_helical_dom_sf"/>
</dbReference>
<evidence type="ECO:0000256" key="1">
    <source>
        <dbReference type="SAM" id="MobiDB-lite"/>
    </source>
</evidence>
<dbReference type="Gene3D" id="1.25.40.10">
    <property type="entry name" value="Tetratricopeptide repeat domain"/>
    <property type="match status" value="1"/>
</dbReference>
<sequence length="143" mass="15757">MSTFSGKTPIPEEALLGGGQPPSKAYSLFRELAQRLYNSGDVAHAVDNQFQIAQSLLAQSKHEAARLAFRTVIDGGFEGKVVPNVISQSHYLLGHSSYHRKAYQEAAVHFDQALNYPGGGSKRSEMSHLSRQIKILCITIRRC</sequence>
<feature type="region of interest" description="Disordered" evidence="1">
    <location>
        <begin position="1"/>
        <end position="20"/>
    </location>
</feature>
<name>A0AAN7V2L7_9PEZI</name>
<organism evidence="2 3">
    <name type="scientific">Xylaria bambusicola</name>
    <dbReference type="NCBI Taxonomy" id="326684"/>
    <lineage>
        <taxon>Eukaryota</taxon>
        <taxon>Fungi</taxon>
        <taxon>Dikarya</taxon>
        <taxon>Ascomycota</taxon>
        <taxon>Pezizomycotina</taxon>
        <taxon>Sordariomycetes</taxon>
        <taxon>Xylariomycetidae</taxon>
        <taxon>Xylariales</taxon>
        <taxon>Xylariaceae</taxon>
        <taxon>Xylaria</taxon>
    </lineage>
</organism>
<dbReference type="EMBL" id="JAWHQM010000056">
    <property type="protein sequence ID" value="KAK5635639.1"/>
    <property type="molecule type" value="Genomic_DNA"/>
</dbReference>
<evidence type="ECO:0000313" key="2">
    <source>
        <dbReference type="EMBL" id="KAK5635639.1"/>
    </source>
</evidence>
<dbReference type="AlphaFoldDB" id="A0AAN7V2L7"/>
<protein>
    <submittedName>
        <fullName evidence="2">Uncharacterized protein</fullName>
    </submittedName>
</protein>
<gene>
    <name evidence="2" type="ORF">RRF57_011351</name>
</gene>
<dbReference type="SUPFAM" id="SSF48452">
    <property type="entry name" value="TPR-like"/>
    <property type="match status" value="1"/>
</dbReference>
<comment type="caution">
    <text evidence="2">The sequence shown here is derived from an EMBL/GenBank/DDBJ whole genome shotgun (WGS) entry which is preliminary data.</text>
</comment>
<proteinExistence type="predicted"/>
<evidence type="ECO:0000313" key="3">
    <source>
        <dbReference type="Proteomes" id="UP001305414"/>
    </source>
</evidence>
<dbReference type="Proteomes" id="UP001305414">
    <property type="component" value="Unassembled WGS sequence"/>
</dbReference>